<evidence type="ECO:0000256" key="6">
    <source>
        <dbReference type="PIRSR" id="PIRSR602403-1"/>
    </source>
</evidence>
<sequence length="527" mass="57948">MSTTNASGFAATAAAALLQRVTSGSSISLAATALAIVFALLIVIDKLISAPIDPREPLVLKGSLPIIGHLIGVKTQYPGVYENLARNAKLPICTLPLLNKKMYLINTAPLVQSAMRNKTLEFGARIEEIGQAMGVDPAITKRLVRENAVEEISRITVAALSGDNLYDLNIAALRYIGSRFNEIEAGTSFEIGDLYHWTRDLIGVATTRALYGEQSPFNNTELVDSIWIYETGLGKLQYGWFSKIIAGKALQARKKIVGGLVGFYTRKLDEGDSVSAVIKGRGAFWRSFGLSDVTLGAMDSLPVAATVNTAPSMFWLLVNIFSRPKYLTRLRNEVENASVISITEEGGRRVVSVDVTALGTACPYLVACYRETLRFENTVTGSRTVMARDTTITDHETGHEYLLKEGVEVQWSAAVMHKQPVWGEDRDVFNPERWLRSTHEISKGSKESFVPFGGGKHLCPGRNFATSELLGCLAVLAVGFEIEEVQVPGHAMLFEHSGLRSPIYGRKSKKATLKRRQGWEDVEWRYK</sequence>
<evidence type="ECO:0000313" key="8">
    <source>
        <dbReference type="EMBL" id="KAF6794640.1"/>
    </source>
</evidence>
<keyword evidence="6 7" id="KW-0349">Heme</keyword>
<dbReference type="GO" id="GO:0005506">
    <property type="term" value="F:iron ion binding"/>
    <property type="evidence" value="ECO:0007669"/>
    <property type="project" value="InterPro"/>
</dbReference>
<accession>A0A8H6ISM5</accession>
<comment type="caution">
    <text evidence="8">The sequence shown here is derived from an EMBL/GenBank/DDBJ whole genome shotgun (WGS) entry which is preliminary data.</text>
</comment>
<dbReference type="Proteomes" id="UP000652219">
    <property type="component" value="Unassembled WGS sequence"/>
</dbReference>
<dbReference type="EMBL" id="WIGN01000405">
    <property type="protein sequence ID" value="KAF6794640.1"/>
    <property type="molecule type" value="Genomic_DNA"/>
</dbReference>
<dbReference type="PROSITE" id="PS00086">
    <property type="entry name" value="CYTOCHROME_P450"/>
    <property type="match status" value="1"/>
</dbReference>
<reference evidence="8 9" key="1">
    <citation type="journal article" date="2020" name="Phytopathology">
        <title>Genome Sequence Resources of Colletotrichum truncatum, C. plurivorum, C. musicola, and C. sojae: Four Species Pathogenic to Soybean (Glycine max).</title>
        <authorList>
            <person name="Rogerio F."/>
            <person name="Boufleur T.R."/>
            <person name="Ciampi-Guillardi M."/>
            <person name="Sukno S.A."/>
            <person name="Thon M.R."/>
            <person name="Massola Junior N.S."/>
            <person name="Baroncelli R."/>
        </authorList>
    </citation>
    <scope>NUCLEOTIDE SEQUENCE [LARGE SCALE GENOMIC DNA]</scope>
    <source>
        <strain evidence="8 9">LFN0009</strain>
    </source>
</reference>
<keyword evidence="5 7" id="KW-0503">Monooxygenase</keyword>
<proteinExistence type="inferred from homology"/>
<keyword evidence="3 6" id="KW-0479">Metal-binding</keyword>
<dbReference type="InterPro" id="IPR036396">
    <property type="entry name" value="Cyt_P450_sf"/>
</dbReference>
<dbReference type="Gene3D" id="1.10.630.10">
    <property type="entry name" value="Cytochrome P450"/>
    <property type="match status" value="1"/>
</dbReference>
<protein>
    <submittedName>
        <fullName evidence="8">Prostacyclin synthase</fullName>
    </submittedName>
</protein>
<dbReference type="GO" id="GO:0016705">
    <property type="term" value="F:oxidoreductase activity, acting on paired donors, with incorporation or reduction of molecular oxygen"/>
    <property type="evidence" value="ECO:0007669"/>
    <property type="project" value="InterPro"/>
</dbReference>
<keyword evidence="4 6" id="KW-0408">Iron</keyword>
<evidence type="ECO:0000256" key="7">
    <source>
        <dbReference type="RuleBase" id="RU000461"/>
    </source>
</evidence>
<evidence type="ECO:0000256" key="1">
    <source>
        <dbReference type="ARBA" id="ARBA00001971"/>
    </source>
</evidence>
<evidence type="ECO:0000313" key="9">
    <source>
        <dbReference type="Proteomes" id="UP000652219"/>
    </source>
</evidence>
<dbReference type="PANTHER" id="PTHR47582">
    <property type="entry name" value="P450, PUTATIVE (EUROFUNG)-RELATED"/>
    <property type="match status" value="1"/>
</dbReference>
<dbReference type="InterPro" id="IPR001128">
    <property type="entry name" value="Cyt_P450"/>
</dbReference>
<dbReference type="GO" id="GO:0020037">
    <property type="term" value="F:heme binding"/>
    <property type="evidence" value="ECO:0007669"/>
    <property type="project" value="InterPro"/>
</dbReference>
<dbReference type="AlphaFoldDB" id="A0A8H6ISM5"/>
<dbReference type="SUPFAM" id="SSF48264">
    <property type="entry name" value="Cytochrome P450"/>
    <property type="match status" value="1"/>
</dbReference>
<comment type="cofactor">
    <cofactor evidence="1 6">
        <name>heme</name>
        <dbReference type="ChEBI" id="CHEBI:30413"/>
    </cofactor>
</comment>
<dbReference type="PANTHER" id="PTHR47582:SF1">
    <property type="entry name" value="P450, PUTATIVE (EUROFUNG)-RELATED"/>
    <property type="match status" value="1"/>
</dbReference>
<evidence type="ECO:0000256" key="3">
    <source>
        <dbReference type="ARBA" id="ARBA00022723"/>
    </source>
</evidence>
<evidence type="ECO:0000256" key="5">
    <source>
        <dbReference type="ARBA" id="ARBA00023033"/>
    </source>
</evidence>
<dbReference type="CDD" id="cd11040">
    <property type="entry name" value="CYP7_CYP8-like"/>
    <property type="match status" value="1"/>
</dbReference>
<dbReference type="InterPro" id="IPR053007">
    <property type="entry name" value="CYP450_monoxygenase_sec-met"/>
</dbReference>
<feature type="binding site" description="axial binding residue" evidence="6">
    <location>
        <position position="459"/>
    </location>
    <ligand>
        <name>heme</name>
        <dbReference type="ChEBI" id="CHEBI:30413"/>
    </ligand>
    <ligandPart>
        <name>Fe</name>
        <dbReference type="ChEBI" id="CHEBI:18248"/>
    </ligandPart>
</feature>
<evidence type="ECO:0000256" key="4">
    <source>
        <dbReference type="ARBA" id="ARBA00023004"/>
    </source>
</evidence>
<dbReference type="GO" id="GO:0004497">
    <property type="term" value="F:monooxygenase activity"/>
    <property type="evidence" value="ECO:0007669"/>
    <property type="project" value="UniProtKB-KW"/>
</dbReference>
<comment type="similarity">
    <text evidence="2 7">Belongs to the cytochrome P450 family.</text>
</comment>
<keyword evidence="9" id="KW-1185">Reference proteome</keyword>
<name>A0A8H6ISM5_9PEZI</name>
<organism evidence="8 9">
    <name type="scientific">Colletotrichum sojae</name>
    <dbReference type="NCBI Taxonomy" id="2175907"/>
    <lineage>
        <taxon>Eukaryota</taxon>
        <taxon>Fungi</taxon>
        <taxon>Dikarya</taxon>
        <taxon>Ascomycota</taxon>
        <taxon>Pezizomycotina</taxon>
        <taxon>Sordariomycetes</taxon>
        <taxon>Hypocreomycetidae</taxon>
        <taxon>Glomerellales</taxon>
        <taxon>Glomerellaceae</taxon>
        <taxon>Colletotrichum</taxon>
        <taxon>Colletotrichum orchidearum species complex</taxon>
    </lineage>
</organism>
<dbReference type="InterPro" id="IPR017972">
    <property type="entry name" value="Cyt_P450_CS"/>
</dbReference>
<gene>
    <name evidence="8" type="ORF">CSOJ01_13632</name>
</gene>
<evidence type="ECO:0000256" key="2">
    <source>
        <dbReference type="ARBA" id="ARBA00010617"/>
    </source>
</evidence>
<dbReference type="Pfam" id="PF00067">
    <property type="entry name" value="p450"/>
    <property type="match status" value="1"/>
</dbReference>
<keyword evidence="7" id="KW-0560">Oxidoreductase</keyword>
<dbReference type="InterPro" id="IPR002403">
    <property type="entry name" value="Cyt_P450_E_grp-IV"/>
</dbReference>
<dbReference type="PRINTS" id="PR00465">
    <property type="entry name" value="EP450IV"/>
</dbReference>